<proteinExistence type="predicted"/>
<dbReference type="InterPro" id="IPR020846">
    <property type="entry name" value="MFS_dom"/>
</dbReference>
<evidence type="ECO:0000259" key="7">
    <source>
        <dbReference type="PROSITE" id="PS50850"/>
    </source>
</evidence>
<reference evidence="8 9" key="1">
    <citation type="submission" date="2013-02" db="EMBL/GenBank/DDBJ databases">
        <title>Genome sequence of Candida maltosa Xu316, a potential industrial strain for xylitol and ethanol production.</title>
        <authorList>
            <person name="Yu J."/>
            <person name="Wang Q."/>
            <person name="Geng X."/>
            <person name="Bao W."/>
            <person name="He P."/>
            <person name="Cai J."/>
        </authorList>
    </citation>
    <scope>NUCLEOTIDE SEQUENCE [LARGE SCALE GENOMIC DNA]</scope>
    <source>
        <strain evidence="9">Xu316</strain>
    </source>
</reference>
<evidence type="ECO:0000256" key="2">
    <source>
        <dbReference type="ARBA" id="ARBA00022692"/>
    </source>
</evidence>
<comment type="caution">
    <text evidence="8">The sequence shown here is derived from an EMBL/GenBank/DDBJ whole genome shotgun (WGS) entry which is preliminary data.</text>
</comment>
<dbReference type="PANTHER" id="PTHR23502">
    <property type="entry name" value="MAJOR FACILITATOR SUPERFAMILY"/>
    <property type="match status" value="1"/>
</dbReference>
<keyword evidence="2 6" id="KW-0812">Transmembrane</keyword>
<feature type="transmembrane region" description="Helical" evidence="6">
    <location>
        <begin position="55"/>
        <end position="76"/>
    </location>
</feature>
<keyword evidence="9" id="KW-1185">Reference proteome</keyword>
<dbReference type="PANTHER" id="PTHR23502:SF34">
    <property type="entry name" value="PROTEIN HOL1"/>
    <property type="match status" value="1"/>
</dbReference>
<comment type="subcellular location">
    <subcellularLocation>
        <location evidence="1">Membrane</location>
        <topology evidence="1">Multi-pass membrane protein</topology>
    </subcellularLocation>
</comment>
<dbReference type="InterPro" id="IPR036259">
    <property type="entry name" value="MFS_trans_sf"/>
</dbReference>
<sequence>MANETTFTYDMVPGTVHLVDIEGTLDVKKNGDIILQPQPTSNPNDPLAWSRFKRIFQFSIVWVWGFFVAIAINWIGPLFGIWEGELGVSMGQLGNAIAFGFLFLGIGVLVIQPTALKLGKRLVYIAGTIICIVSLAVGSQATSIDSIYAFKILVGFSASPCDSLVELSATDLFFQHERSTVIASLILALYAGSFIGPIIAGYIVDSIGWIWCFYIQIIIYSSFLLFQFFFMEDTTFRRHLDGEDLEEDILKQIRSSEISDSSTDKKQPSSEPVAMEVSDEESSSSKIARKTYLQKLNLIQTDQNDVRSWL</sequence>
<dbReference type="OMA" id="IAINWIG"/>
<evidence type="ECO:0000313" key="8">
    <source>
        <dbReference type="EMBL" id="EMG49003.1"/>
    </source>
</evidence>
<dbReference type="PROSITE" id="PS50850">
    <property type="entry name" value="MFS"/>
    <property type="match status" value="1"/>
</dbReference>
<evidence type="ECO:0000313" key="9">
    <source>
        <dbReference type="Proteomes" id="UP000011777"/>
    </source>
</evidence>
<organism evidence="8 9">
    <name type="scientific">Candida maltosa (strain Xu316)</name>
    <name type="common">Yeast</name>
    <dbReference type="NCBI Taxonomy" id="1245528"/>
    <lineage>
        <taxon>Eukaryota</taxon>
        <taxon>Fungi</taxon>
        <taxon>Dikarya</taxon>
        <taxon>Ascomycota</taxon>
        <taxon>Saccharomycotina</taxon>
        <taxon>Pichiomycetes</taxon>
        <taxon>Debaryomycetaceae</taxon>
        <taxon>Candida/Lodderomyces clade</taxon>
        <taxon>Candida</taxon>
    </lineage>
</organism>
<name>M3JA65_CANMX</name>
<dbReference type="Pfam" id="PF07690">
    <property type="entry name" value="MFS_1"/>
    <property type="match status" value="1"/>
</dbReference>
<feature type="transmembrane region" description="Helical" evidence="6">
    <location>
        <begin position="122"/>
        <end position="141"/>
    </location>
</feature>
<keyword evidence="3 6" id="KW-1133">Transmembrane helix</keyword>
<dbReference type="GO" id="GO:0005886">
    <property type="term" value="C:plasma membrane"/>
    <property type="evidence" value="ECO:0007669"/>
    <property type="project" value="TreeGrafter"/>
</dbReference>
<dbReference type="GO" id="GO:0000324">
    <property type="term" value="C:fungal-type vacuole"/>
    <property type="evidence" value="ECO:0007669"/>
    <property type="project" value="TreeGrafter"/>
</dbReference>
<dbReference type="eggNOG" id="KOG0255">
    <property type="taxonomic scope" value="Eukaryota"/>
</dbReference>
<evidence type="ECO:0000256" key="4">
    <source>
        <dbReference type="ARBA" id="ARBA00023136"/>
    </source>
</evidence>
<feature type="domain" description="Major facilitator superfamily (MFS) profile" evidence="7">
    <location>
        <begin position="57"/>
        <end position="310"/>
    </location>
</feature>
<dbReference type="AlphaFoldDB" id="M3JA65"/>
<protein>
    <recommendedName>
        <fullName evidence="7">Major facilitator superfamily (MFS) profile domain-containing protein</fullName>
    </recommendedName>
</protein>
<evidence type="ECO:0000256" key="6">
    <source>
        <dbReference type="SAM" id="Phobius"/>
    </source>
</evidence>
<feature type="region of interest" description="Disordered" evidence="5">
    <location>
        <begin position="256"/>
        <end position="286"/>
    </location>
</feature>
<gene>
    <name evidence="8" type="ORF">G210_0328</name>
</gene>
<feature type="transmembrane region" description="Helical" evidence="6">
    <location>
        <begin position="208"/>
        <end position="230"/>
    </location>
</feature>
<dbReference type="Proteomes" id="UP000011777">
    <property type="component" value="Unassembled WGS sequence"/>
</dbReference>
<dbReference type="STRING" id="1245528.M3JA65"/>
<feature type="transmembrane region" description="Helical" evidence="6">
    <location>
        <begin position="96"/>
        <end position="115"/>
    </location>
</feature>
<evidence type="ECO:0000256" key="1">
    <source>
        <dbReference type="ARBA" id="ARBA00004141"/>
    </source>
</evidence>
<evidence type="ECO:0000256" key="5">
    <source>
        <dbReference type="SAM" id="MobiDB-lite"/>
    </source>
</evidence>
<dbReference type="OrthoDB" id="5215911at2759"/>
<feature type="non-terminal residue" evidence="8">
    <location>
        <position position="310"/>
    </location>
</feature>
<evidence type="ECO:0000256" key="3">
    <source>
        <dbReference type="ARBA" id="ARBA00022989"/>
    </source>
</evidence>
<dbReference type="SUPFAM" id="SSF103473">
    <property type="entry name" value="MFS general substrate transporter"/>
    <property type="match status" value="1"/>
</dbReference>
<accession>M3JA65</accession>
<keyword evidence="4 6" id="KW-0472">Membrane</keyword>
<dbReference type="EMBL" id="AOGT01000871">
    <property type="protein sequence ID" value="EMG49003.1"/>
    <property type="molecule type" value="Genomic_DNA"/>
</dbReference>
<dbReference type="InterPro" id="IPR011701">
    <property type="entry name" value="MFS"/>
</dbReference>
<feature type="transmembrane region" description="Helical" evidence="6">
    <location>
        <begin position="181"/>
        <end position="202"/>
    </location>
</feature>
<dbReference type="Gene3D" id="1.20.1250.20">
    <property type="entry name" value="MFS general substrate transporter like domains"/>
    <property type="match status" value="1"/>
</dbReference>
<dbReference type="GO" id="GO:0022857">
    <property type="term" value="F:transmembrane transporter activity"/>
    <property type="evidence" value="ECO:0007669"/>
    <property type="project" value="InterPro"/>
</dbReference>
<dbReference type="HOGENOM" id="CLU_898821_0_0_1"/>